<proteinExistence type="predicted"/>
<evidence type="ECO:0000313" key="1">
    <source>
        <dbReference type="EMBL" id="SBP67143.1"/>
    </source>
</evidence>
<protein>
    <submittedName>
        <fullName evidence="1">Uncharacterized protein</fullName>
    </submittedName>
</protein>
<reference evidence="1" key="2">
    <citation type="submission" date="2016-06" db="EMBL/GenBank/DDBJ databases">
        <title>The genome of a short-lived fish provides insights into sex chromosome evolution and the genetic control of aging.</title>
        <authorList>
            <person name="Reichwald K."/>
            <person name="Felder M."/>
            <person name="Petzold A."/>
            <person name="Koch P."/>
            <person name="Groth M."/>
            <person name="Platzer M."/>
        </authorList>
    </citation>
    <scope>NUCLEOTIDE SEQUENCE</scope>
    <source>
        <tissue evidence="1">Brain</tissue>
    </source>
</reference>
<feature type="non-terminal residue" evidence="1">
    <location>
        <position position="1"/>
    </location>
</feature>
<organism evidence="1">
    <name type="scientific">Nothobranchius kadleci</name>
    <name type="common">African annual killifish</name>
    <dbReference type="NCBI Taxonomy" id="1051664"/>
    <lineage>
        <taxon>Eukaryota</taxon>
        <taxon>Metazoa</taxon>
        <taxon>Chordata</taxon>
        <taxon>Craniata</taxon>
        <taxon>Vertebrata</taxon>
        <taxon>Euteleostomi</taxon>
        <taxon>Actinopterygii</taxon>
        <taxon>Neopterygii</taxon>
        <taxon>Teleostei</taxon>
        <taxon>Neoteleostei</taxon>
        <taxon>Acanthomorphata</taxon>
        <taxon>Ovalentaria</taxon>
        <taxon>Atherinomorphae</taxon>
        <taxon>Cyprinodontiformes</taxon>
        <taxon>Nothobranchiidae</taxon>
        <taxon>Nothobranchius</taxon>
    </lineage>
</organism>
<accession>A0A1A8BJT0</accession>
<reference evidence="1" key="1">
    <citation type="submission" date="2016-05" db="EMBL/GenBank/DDBJ databases">
        <authorList>
            <person name="Lavstsen T."/>
            <person name="Jespersen J.S."/>
        </authorList>
    </citation>
    <scope>NUCLEOTIDE SEQUENCE</scope>
    <source>
        <tissue evidence="1">Brain</tissue>
    </source>
</reference>
<feature type="non-terminal residue" evidence="1">
    <location>
        <position position="135"/>
    </location>
</feature>
<name>A0A1A8BJT0_NOTKA</name>
<sequence length="135" mass="15567">KIQRHPGINLDLSSHLDIFIRSSWDCRSSTSLSSRREDEGPFSPSDSQTTLLGFYLWRPATCPSRPDYLRVHSPETCGINKDNAVWNNNSHFHPRDTSVAEHKRNQDERLKVCFIIVPLRLPCKEEDSWAPMSMT</sequence>
<gene>
    <name evidence="1" type="primary">Nfu_g_1_019585</name>
</gene>
<dbReference type="AlphaFoldDB" id="A0A1A8BJT0"/>
<dbReference type="EMBL" id="HADZ01003202">
    <property type="protein sequence ID" value="SBP67143.1"/>
    <property type="molecule type" value="Transcribed_RNA"/>
</dbReference>